<evidence type="ECO:0000256" key="1">
    <source>
        <dbReference type="SAM" id="SignalP"/>
    </source>
</evidence>
<dbReference type="Proteomes" id="UP000658690">
    <property type="component" value="Unassembled WGS sequence"/>
</dbReference>
<dbReference type="Gene3D" id="3.20.20.80">
    <property type="entry name" value="Glycosidases"/>
    <property type="match status" value="1"/>
</dbReference>
<feature type="chain" id="PRO_5045303296" description="BIG2 domain-containing protein" evidence="1">
    <location>
        <begin position="44"/>
        <end position="2016"/>
    </location>
</feature>
<dbReference type="SUPFAM" id="SSF81296">
    <property type="entry name" value="E set domains"/>
    <property type="match status" value="2"/>
</dbReference>
<feature type="domain" description="BIG2" evidence="2">
    <location>
        <begin position="1399"/>
        <end position="1479"/>
    </location>
</feature>
<sequence length="2016" mass="217332">MANRIFPDLVGRYRLLKISICLMLLMSATLLAACFMVVPSAYADNETDNFTNTATWYRDFAPGIINSSEGTIELTARIDKPYSEFGNDYDFLFRLIPEQSGPGFTLINAHIPPPISKPTGSTYDQPLTFFVKNGEATNGAFAYAQPNQLNYVVGQPFNLAFTWKMGAGGYAAIYKDGVLLTSSPTTVNAVLEKFMPYEFMIERGAPYNITNVKISTRALAANELEHSTSTFTHGVDTALLADATLGQPIQSQKFITPWHTSSQYSVVKPAFRNEKEVFYQNEAAVYPVMTVNYGSTAKTYTVSIKATDPSGNVVFTEPKIITVPADGTYRMEELTLPQLNSQVGFWYLETTVSSTFADPIVYKSGISKVPTNDTTVADGNYATYYGTHSSYSYDISPWKKINTNATRTWDDARVFLWNKIEPTKGHFTWEHADQYVKATTDAGMDVLAVMGYPSNWASTRPPVSEIPTDGYPSSLQYPADRWVSKDIQDQNGVPGNGADWTNYVYQTMKRYAGKVKYYEIVNEVNFHPPYLAAGFSGTKEQYFLMLKIAHEQAQKVKTEYLAETGNNLELYVTTSGFTSVSGTAADRQMTIDALQEPYVGYYDFYNVHGYQGTNYIPDILTAYAQAKITHPNLKLWQGEFFPLGEIYPTMTSKLYGTVQKYMEFLSAGFSKFFTMGVPNADTFVTRFSQSPTEIFQTTAVMQNQIRKADQYLGSYSGFPGENFLTVNHYLHRTDGNYLSILSADSQLLNINVTNSNKIIRVIDNYGNPVSVDSNGKIVKKNTVFVVSSEPLAIGSVTGDVPLTIIRNGDIEKLSGDPIGGPAAVTIDNWGMGAGVYGTNAYVNKTSPYQGVNAVEFNSTGAAGNRTYMYQTFTVTNPGTYALSAFIKKVEGGADVQPELNIWAGNSDHQLAPVTLSSQYAYYAKTYTVTQPLDITVNIGILSGAGKVVFDNVSFDPVPDNVEIVMDNSDATGVTFTGTTNVWDNTRTNSGANKGNFALNTSKEGKSSVIYTPFIPLAGMYDVYEWHHSTTGTTDAPFTINHGAGSTIVKVNQSTNGNKWNKIGSFPFNMGSTGSVVLTNGFTSGNFMLADGIKFVRTGSLPPVFANGNFESKSGDSLGGPSSVTFDNWSMGSGVYGTNAYVNTNNPYQGGAAAEFNSAGVPGGRTDLIQKFTVLQPGTYSLSAYIKKLSGGSDVQAELNVWDGVSDHQMVPIALTDQYAYYANTFVVTQPMEITIKTGILSGLGKVLFDNVSFDLIPDNVEIAMDNSDATGVKFTGSTWDNTRINTGANKGDFALNASKNGNASAIYTPLIPISGIYDVYEWHHSTAGTTDAPFTINGAAGSTVVKVNQSINGGKWNKIGSSPFLAGSSGSVVITNGFTTSNFILADGIKFVRIGANVPVQSIMVTGNPSAVVLKGAALPMIAAILPVNATNKAVVWSVVDGTGKAVIDSATGILTGVETGMVTVNAAAADGSGVKGQLQVNVITLDHVTLTASKPIMKSGDQSTLTVIGIMSNGSQADLSTASLNFSSDRAIATVDAQGIVTATASGEGTVHVKATATLGGTSAEASVAILVDNTKPTTVATVSPSAPNGSNGWYTRDVIITLNAEDNLSGINKTEYRIGESGDWIAYTAPFTLGNEGVNEVQYRSIDQAGNVEEQHTINVQIDKTPPADAILTPDITTPTNTNVTLTITYPADAVVKEYKMGESGTWTAYMNPVVVSVNASVYARGKDAAGNLSKIIGYAVGNIDNVIPTATVVYSSTTPTTQNVVATLIPSKPITITNNVYSSNYTFYFNGNFTFEFVDAVGNKGTLTAVVNNIVSKSKAKPGKPVLTNNNGYDTGINDGTYNVMMNLWYGENGRLYKLYENDVLIDTQILSDNTPNAQTAVTAISGKANGTYHYYVELTNAYGTTRSDVLTVTVTQAAPAVPVLSNDNWDGDGNYKVTMNLWWGTNGRTYRLYENNVLIDTQTIADHSPSAQSTVTNITNKGAGVYVYYAELVNYAGITSSEKMMVNVTARQ</sequence>
<dbReference type="SMART" id="SM00635">
    <property type="entry name" value="BID_2"/>
    <property type="match status" value="2"/>
</dbReference>
<dbReference type="InterPro" id="IPR058094">
    <property type="entry name" value="Ig-like_OmpL47-like"/>
</dbReference>
<dbReference type="Pfam" id="PF02368">
    <property type="entry name" value="Big_2"/>
    <property type="match status" value="2"/>
</dbReference>
<organism evidence="3 4">
    <name type="scientific">Paenibacillus germinis</name>
    <dbReference type="NCBI Taxonomy" id="2654979"/>
    <lineage>
        <taxon>Bacteria</taxon>
        <taxon>Bacillati</taxon>
        <taxon>Bacillota</taxon>
        <taxon>Bacilli</taxon>
        <taxon>Bacillales</taxon>
        <taxon>Paenibacillaceae</taxon>
        <taxon>Paenibacillus</taxon>
    </lineage>
</organism>
<dbReference type="InterPro" id="IPR013783">
    <property type="entry name" value="Ig-like_fold"/>
</dbReference>
<evidence type="ECO:0000313" key="4">
    <source>
        <dbReference type="Proteomes" id="UP000658690"/>
    </source>
</evidence>
<feature type="signal peptide" evidence="1">
    <location>
        <begin position="1"/>
        <end position="43"/>
    </location>
</feature>
<keyword evidence="1" id="KW-0732">Signal</keyword>
<dbReference type="SUPFAM" id="SSF51445">
    <property type="entry name" value="(Trans)glycosidases"/>
    <property type="match status" value="1"/>
</dbReference>
<proteinExistence type="predicted"/>
<name>A0ABX1YW58_9BACL</name>
<evidence type="ECO:0000259" key="2">
    <source>
        <dbReference type="SMART" id="SM00635"/>
    </source>
</evidence>
<dbReference type="InterPro" id="IPR013320">
    <property type="entry name" value="ConA-like_dom_sf"/>
</dbReference>
<keyword evidence="4" id="KW-1185">Reference proteome</keyword>
<feature type="domain" description="BIG2" evidence="2">
    <location>
        <begin position="1485"/>
        <end position="1570"/>
    </location>
</feature>
<dbReference type="RefSeq" id="WP_171688664.1">
    <property type="nucleotide sequence ID" value="NZ_WHOC01000028.1"/>
</dbReference>
<dbReference type="Gene3D" id="3.30.1920.20">
    <property type="match status" value="1"/>
</dbReference>
<dbReference type="InterPro" id="IPR014756">
    <property type="entry name" value="Ig_E-set"/>
</dbReference>
<protein>
    <recommendedName>
        <fullName evidence="2">BIG2 domain-containing protein</fullName>
    </recommendedName>
</protein>
<dbReference type="EMBL" id="WHOC01000028">
    <property type="protein sequence ID" value="NOU85345.1"/>
    <property type="molecule type" value="Genomic_DNA"/>
</dbReference>
<dbReference type="InterPro" id="IPR003343">
    <property type="entry name" value="Big_2"/>
</dbReference>
<dbReference type="PROSITE" id="PS51257">
    <property type="entry name" value="PROKAR_LIPOPROTEIN"/>
    <property type="match status" value="1"/>
</dbReference>
<dbReference type="InterPro" id="IPR033803">
    <property type="entry name" value="CBD-like_Golvesin-Xly"/>
</dbReference>
<dbReference type="Gene3D" id="2.60.40.10">
    <property type="entry name" value="Immunoglobulins"/>
    <property type="match status" value="2"/>
</dbReference>
<reference evidence="3 4" key="1">
    <citation type="submission" date="2019-10" db="EMBL/GenBank/DDBJ databases">
        <title>Description of Paenibacillus choica sp. nov.</title>
        <authorList>
            <person name="Carlier A."/>
            <person name="Qi S."/>
        </authorList>
    </citation>
    <scope>NUCLEOTIDE SEQUENCE [LARGE SCALE GENOMIC DNA]</scope>
    <source>
        <strain evidence="3 4">LMG 31460</strain>
    </source>
</reference>
<dbReference type="Gene3D" id="2.60.120.260">
    <property type="entry name" value="Galactose-binding domain-like"/>
    <property type="match status" value="2"/>
</dbReference>
<accession>A0ABX1YW58</accession>
<gene>
    <name evidence="3" type="ORF">GC102_06050</name>
</gene>
<dbReference type="SUPFAM" id="SSF49899">
    <property type="entry name" value="Concanavalin A-like lectins/glucanases"/>
    <property type="match status" value="1"/>
</dbReference>
<evidence type="ECO:0000313" key="3">
    <source>
        <dbReference type="EMBL" id="NOU85345.1"/>
    </source>
</evidence>
<dbReference type="Pfam" id="PF25275">
    <property type="entry name" value="Golvesin_C"/>
    <property type="match status" value="2"/>
</dbReference>
<dbReference type="Gene3D" id="2.60.40.1080">
    <property type="match status" value="2"/>
</dbReference>
<dbReference type="SUPFAM" id="SSF49373">
    <property type="entry name" value="Invasin/intimin cell-adhesion fragments"/>
    <property type="match status" value="2"/>
</dbReference>
<comment type="caution">
    <text evidence="3">The sequence shown here is derived from an EMBL/GenBank/DDBJ whole genome shotgun (WGS) entry which is preliminary data.</text>
</comment>
<dbReference type="InterPro" id="IPR008964">
    <property type="entry name" value="Invasin/intimin_cell_adhesion"/>
</dbReference>
<dbReference type="NCBIfam" id="NF047446">
    <property type="entry name" value="barrel_OmpL47"/>
    <property type="match status" value="1"/>
</dbReference>
<dbReference type="InterPro" id="IPR017853">
    <property type="entry name" value="GH"/>
</dbReference>